<evidence type="ECO:0000259" key="14">
    <source>
        <dbReference type="Pfam" id="PF08264"/>
    </source>
</evidence>
<feature type="short sequence motif" description="'KMSKS' region" evidence="12">
    <location>
        <begin position="531"/>
        <end position="535"/>
    </location>
</feature>
<dbReference type="Pfam" id="PF10458">
    <property type="entry name" value="Val_tRNA-synt_C"/>
    <property type="match status" value="1"/>
</dbReference>
<proteinExistence type="inferred from homology"/>
<dbReference type="Pfam" id="PF08264">
    <property type="entry name" value="Anticodon_1"/>
    <property type="match status" value="1"/>
</dbReference>
<dbReference type="InterPro" id="IPR002300">
    <property type="entry name" value="aa-tRNA-synth_Ia"/>
</dbReference>
<evidence type="ECO:0000256" key="9">
    <source>
        <dbReference type="ARBA" id="ARBA00023146"/>
    </source>
</evidence>
<comment type="caution">
    <text evidence="16">The sequence shown here is derived from an EMBL/GenBank/DDBJ whole genome shotgun (WGS) entry which is preliminary data.</text>
</comment>
<sequence length="885" mass="100443">MVMLEKTYRPAEVEEKHYRLWEETGAFAAKTESNGKPYTIMMPPPNVTGSLHMGHALTFTLQDVLTRYNRMRGRDALWQPGTDHAGIATQMVVERNLAKEGKTRHDFGRDAFIDKVWEWKAESGGTITRQLRRLGASPDWPRERFTMDEGLSRAVRKVFVELHKQGLIYKDKRLVNWDPKLHTAISDLEVEQKEIKGNLWHFRYPIEGEADRFIVVATTRPETMLGDTGVAVHPEDERYKDLIGKNVVLPLVGRLIPIVGDEYADPETGSGAVKITPAHDFNDFEVGRRNNLAAINIMDRDARITGEEVPEAYRGLDRYEARKKVVAELEALGLLEKIEPHTHMVPHGDRSGVAIEPWLTDQWYVDAATLAKPAIEAVETGKTVFVPKQWENTYFEWMRNIQPWCISRQIWWGHQIPAWYGPDGHFFVEETEEAAIAAAKAHYGQDVALTRDQDVLDTWFSSALWPFSTLGWPDETPELARYYPTDVLVTGFDIIFFWVARMMMMGLHFMKDVPFRTVYIHALVRDEKGQKMSKSKGNVIDPLELIDQYGTDALRFTLTAMAAQGRDIKLAVSRVEGYRNFATKLWNAARYTQMNGVAPVPGFKPVGLTQTVNRWIVGALAEAAKKVGESIEAYKFNEAANTAYAFTWGTFCDWYLEFTKPILNGADEAAIAETRATTAWVLDEILHMLHPLMPFITEELWEQLSTDRANRLISARWPEHGAELIDPAARDEMDWVVRAISSVRSMRSEMNVPPAAQIELKLKDAGPESLKRLDTHRDLILRMGRLASAEPLSGAVPKSAVQAVLDEATLILPLEGIVDLDKERARLTKEIEKLSGEIKKIDAKLSNEQFVAKAPEEVIEEQRDRRDTAEQARDKLQKALEMLAA</sequence>
<dbReference type="Gene3D" id="1.10.730.10">
    <property type="entry name" value="Isoleucyl-tRNA Synthetase, Domain 1"/>
    <property type="match status" value="1"/>
</dbReference>
<name>A0A235HI05_AZOBR</name>
<reference evidence="16 17" key="1">
    <citation type="submission" date="2017-07" db="EMBL/GenBank/DDBJ databases">
        <title>Whole genome sequence of Azospirillum brasilense 2A1, a potential biofertilizer strain.</title>
        <authorList>
            <person name="Fontana C.A."/>
            <person name="Toffoli L.M."/>
            <person name="Salazar S.M."/>
            <person name="Puglisi E."/>
            <person name="Pedraza R."/>
            <person name="Bassi D."/>
            <person name="Cocconcelli P.S."/>
        </authorList>
    </citation>
    <scope>NUCLEOTIDE SEQUENCE [LARGE SCALE GENOMIC DNA]</scope>
    <source>
        <strain evidence="16 17">2A1</strain>
    </source>
</reference>
<dbReference type="HAMAP" id="MF_02004">
    <property type="entry name" value="Val_tRNA_synth_type1"/>
    <property type="match status" value="1"/>
</dbReference>
<keyword evidence="5 12" id="KW-0547">Nucleotide-binding</keyword>
<evidence type="ECO:0000256" key="10">
    <source>
        <dbReference type="ARBA" id="ARBA00047552"/>
    </source>
</evidence>
<dbReference type="EC" id="6.1.1.9" evidence="12"/>
<evidence type="ECO:0000313" key="16">
    <source>
        <dbReference type="EMBL" id="OYD85326.1"/>
    </source>
</evidence>
<evidence type="ECO:0000256" key="8">
    <source>
        <dbReference type="ARBA" id="ARBA00023054"/>
    </source>
</evidence>
<keyword evidence="7 12" id="KW-0648">Protein biosynthesis</keyword>
<organism evidence="16 17">
    <name type="scientific">Azospirillum brasilense</name>
    <dbReference type="NCBI Taxonomy" id="192"/>
    <lineage>
        <taxon>Bacteria</taxon>
        <taxon>Pseudomonadati</taxon>
        <taxon>Pseudomonadota</taxon>
        <taxon>Alphaproteobacteria</taxon>
        <taxon>Rhodospirillales</taxon>
        <taxon>Azospirillaceae</taxon>
        <taxon>Azospirillum</taxon>
    </lineage>
</organism>
<evidence type="ECO:0000256" key="2">
    <source>
        <dbReference type="ARBA" id="ARBA00011245"/>
    </source>
</evidence>
<dbReference type="NCBIfam" id="TIGR00422">
    <property type="entry name" value="valS"/>
    <property type="match status" value="1"/>
</dbReference>
<dbReference type="InterPro" id="IPR002303">
    <property type="entry name" value="Valyl-tRNA_ligase"/>
</dbReference>
<dbReference type="Gene3D" id="1.10.287.380">
    <property type="entry name" value="Valyl-tRNA synthetase, C-terminal domain"/>
    <property type="match status" value="1"/>
</dbReference>
<dbReference type="InterPro" id="IPR019499">
    <property type="entry name" value="Val-tRNA_synth_tRNA-bd"/>
</dbReference>
<comment type="domain">
    <text evidence="12">The C-terminal coiled-coil domain is crucial for aminoacylation activity.</text>
</comment>
<comment type="function">
    <text evidence="12">Catalyzes the attachment of valine to tRNA(Val). As ValRS can inadvertently accommodate and process structurally similar amino acids such as threonine, to avoid such errors, it has a 'posttransfer' editing activity that hydrolyzes mischarged Thr-tRNA(Val) in a tRNA-dependent manner.</text>
</comment>
<evidence type="ECO:0000256" key="3">
    <source>
        <dbReference type="ARBA" id="ARBA00022490"/>
    </source>
</evidence>
<dbReference type="Proteomes" id="UP000215367">
    <property type="component" value="Unassembled WGS sequence"/>
</dbReference>
<evidence type="ECO:0000256" key="1">
    <source>
        <dbReference type="ARBA" id="ARBA00004496"/>
    </source>
</evidence>
<dbReference type="FunFam" id="3.40.50.620:FF:000073">
    <property type="entry name" value="Valine--tRNA ligase"/>
    <property type="match status" value="1"/>
</dbReference>
<evidence type="ECO:0000256" key="4">
    <source>
        <dbReference type="ARBA" id="ARBA00022598"/>
    </source>
</evidence>
<dbReference type="InterPro" id="IPR014729">
    <property type="entry name" value="Rossmann-like_a/b/a_fold"/>
</dbReference>
<feature type="domain" description="Valyl-tRNA synthetase tRNA-binding arm" evidence="15">
    <location>
        <begin position="819"/>
        <end position="884"/>
    </location>
</feature>
<dbReference type="SUPFAM" id="SSF47323">
    <property type="entry name" value="Anticodon-binding domain of a subclass of class I aminoacyl-tRNA synthetases"/>
    <property type="match status" value="1"/>
</dbReference>
<evidence type="ECO:0000313" key="17">
    <source>
        <dbReference type="Proteomes" id="UP000215367"/>
    </source>
</evidence>
<dbReference type="InterPro" id="IPR009080">
    <property type="entry name" value="tRNAsynth_Ia_anticodon-bd"/>
</dbReference>
<dbReference type="PRINTS" id="PR00986">
    <property type="entry name" value="TRNASYNTHVAL"/>
</dbReference>
<dbReference type="GO" id="GO:0006438">
    <property type="term" value="P:valyl-tRNA aminoacylation"/>
    <property type="evidence" value="ECO:0007669"/>
    <property type="project" value="UniProtKB-UniRule"/>
</dbReference>
<keyword evidence="8 12" id="KW-0175">Coiled coil</keyword>
<dbReference type="CDD" id="cd00817">
    <property type="entry name" value="ValRS_core"/>
    <property type="match status" value="1"/>
</dbReference>
<evidence type="ECO:0000259" key="15">
    <source>
        <dbReference type="Pfam" id="PF10458"/>
    </source>
</evidence>
<dbReference type="PANTHER" id="PTHR11946:SF93">
    <property type="entry name" value="VALINE--TRNA LIGASE, CHLOROPLASTIC_MITOCHONDRIAL 2"/>
    <property type="match status" value="1"/>
</dbReference>
<dbReference type="Pfam" id="PF00133">
    <property type="entry name" value="tRNA-synt_1"/>
    <property type="match status" value="1"/>
</dbReference>
<dbReference type="SUPFAM" id="SSF46589">
    <property type="entry name" value="tRNA-binding arm"/>
    <property type="match status" value="1"/>
</dbReference>
<feature type="domain" description="Methionyl/Valyl/Leucyl/Isoleucyl-tRNA synthetase anticodon-binding" evidence="14">
    <location>
        <begin position="613"/>
        <end position="760"/>
    </location>
</feature>
<keyword evidence="4 12" id="KW-0436">Ligase</keyword>
<protein>
    <recommendedName>
        <fullName evidence="12">Valine--tRNA ligase</fullName>
        <ecNumber evidence="12">6.1.1.9</ecNumber>
    </recommendedName>
    <alternativeName>
        <fullName evidence="12">Valyl-tRNA synthetase</fullName>
        <shortName evidence="12">ValRS</shortName>
    </alternativeName>
</protein>
<dbReference type="CDD" id="cd07962">
    <property type="entry name" value="Anticodon_Ia_Val"/>
    <property type="match status" value="1"/>
</dbReference>
<dbReference type="FunFam" id="3.90.740.10:FF:000005">
    <property type="entry name" value="Valine--tRNA ligase, mitochondrial"/>
    <property type="match status" value="1"/>
</dbReference>
<dbReference type="GO" id="GO:0004832">
    <property type="term" value="F:valine-tRNA ligase activity"/>
    <property type="evidence" value="ECO:0007669"/>
    <property type="project" value="UniProtKB-UniRule"/>
</dbReference>
<dbReference type="PANTHER" id="PTHR11946">
    <property type="entry name" value="VALYL-TRNA SYNTHETASES"/>
    <property type="match status" value="1"/>
</dbReference>
<dbReference type="InterPro" id="IPR037118">
    <property type="entry name" value="Val-tRNA_synth_C_sf"/>
</dbReference>
<comment type="catalytic activity">
    <reaction evidence="10 12">
        <text>tRNA(Val) + L-valine + ATP = L-valyl-tRNA(Val) + AMP + diphosphate</text>
        <dbReference type="Rhea" id="RHEA:10704"/>
        <dbReference type="Rhea" id="RHEA-COMP:9672"/>
        <dbReference type="Rhea" id="RHEA-COMP:9708"/>
        <dbReference type="ChEBI" id="CHEBI:30616"/>
        <dbReference type="ChEBI" id="CHEBI:33019"/>
        <dbReference type="ChEBI" id="CHEBI:57762"/>
        <dbReference type="ChEBI" id="CHEBI:78442"/>
        <dbReference type="ChEBI" id="CHEBI:78537"/>
        <dbReference type="ChEBI" id="CHEBI:456215"/>
        <dbReference type="EC" id="6.1.1.9"/>
    </reaction>
</comment>
<dbReference type="InterPro" id="IPR033705">
    <property type="entry name" value="Anticodon_Ia_Val"/>
</dbReference>
<evidence type="ECO:0000256" key="6">
    <source>
        <dbReference type="ARBA" id="ARBA00022840"/>
    </source>
</evidence>
<dbReference type="Gene3D" id="3.90.740.10">
    <property type="entry name" value="Valyl/Leucyl/Isoleucyl-tRNA synthetase, editing domain"/>
    <property type="match status" value="1"/>
</dbReference>
<keyword evidence="6 12" id="KW-0067">ATP-binding</keyword>
<dbReference type="InterPro" id="IPR009008">
    <property type="entry name" value="Val/Leu/Ile-tRNA-synth_edit"/>
</dbReference>
<gene>
    <name evidence="12" type="primary">valS</name>
    <name evidence="16" type="ORF">CHT98_04555</name>
</gene>
<keyword evidence="3 12" id="KW-0963">Cytoplasm</keyword>
<comment type="subcellular location">
    <subcellularLocation>
        <location evidence="1 12">Cytoplasm</location>
    </subcellularLocation>
</comment>
<dbReference type="InterPro" id="IPR010978">
    <property type="entry name" value="tRNA-bd_arm"/>
</dbReference>
<dbReference type="GO" id="GO:0002161">
    <property type="term" value="F:aminoacyl-tRNA deacylase activity"/>
    <property type="evidence" value="ECO:0007669"/>
    <property type="project" value="InterPro"/>
</dbReference>
<dbReference type="AlphaFoldDB" id="A0A235HI05"/>
<comment type="subunit">
    <text evidence="2 12">Monomer.</text>
</comment>
<evidence type="ECO:0000256" key="7">
    <source>
        <dbReference type="ARBA" id="ARBA00022917"/>
    </source>
</evidence>
<dbReference type="SUPFAM" id="SSF52374">
    <property type="entry name" value="Nucleotidylyl transferase"/>
    <property type="match status" value="1"/>
</dbReference>
<comment type="domain">
    <text evidence="12">ValRS has two distinct active sites: one for aminoacylation and one for editing. The misactivated threonine is translocated from the active site to the editing site.</text>
</comment>
<dbReference type="FunFam" id="3.40.50.620:FF:000032">
    <property type="entry name" value="Valine--tRNA ligase"/>
    <property type="match status" value="1"/>
</dbReference>
<evidence type="ECO:0000256" key="11">
    <source>
        <dbReference type="ARBA" id="ARBA00060830"/>
    </source>
</evidence>
<feature type="domain" description="Aminoacyl-tRNA synthetase class Ia" evidence="13">
    <location>
        <begin position="17"/>
        <end position="570"/>
    </location>
</feature>
<evidence type="ECO:0000259" key="13">
    <source>
        <dbReference type="Pfam" id="PF00133"/>
    </source>
</evidence>
<feature type="coiled-coil region" evidence="12">
    <location>
        <begin position="817"/>
        <end position="879"/>
    </location>
</feature>
<feature type="binding site" evidence="12">
    <location>
        <position position="534"/>
    </location>
    <ligand>
        <name>ATP</name>
        <dbReference type="ChEBI" id="CHEBI:30616"/>
    </ligand>
</feature>
<dbReference type="InterPro" id="IPR013155">
    <property type="entry name" value="M/V/L/I-tRNA-synth_anticd-bd"/>
</dbReference>
<accession>A0A235HI05</accession>
<feature type="short sequence motif" description="'HIGH' region" evidence="12">
    <location>
        <begin position="45"/>
        <end position="55"/>
    </location>
</feature>
<evidence type="ECO:0000256" key="5">
    <source>
        <dbReference type="ARBA" id="ARBA00022741"/>
    </source>
</evidence>
<comment type="similarity">
    <text evidence="11 12">Belongs to the class-I aminoacyl-tRNA synthetase family. ValS type 1 subfamily.</text>
</comment>
<dbReference type="FunFam" id="1.10.287.380:FF:000001">
    <property type="entry name" value="Valine--tRNA ligase"/>
    <property type="match status" value="1"/>
</dbReference>
<dbReference type="EMBL" id="NOWT01000003">
    <property type="protein sequence ID" value="OYD85326.1"/>
    <property type="molecule type" value="Genomic_DNA"/>
</dbReference>
<keyword evidence="9 12" id="KW-0030">Aminoacyl-tRNA synthetase</keyword>
<evidence type="ECO:0000256" key="12">
    <source>
        <dbReference type="HAMAP-Rule" id="MF_02004"/>
    </source>
</evidence>
<dbReference type="GO" id="GO:0005829">
    <property type="term" value="C:cytosol"/>
    <property type="evidence" value="ECO:0007669"/>
    <property type="project" value="TreeGrafter"/>
</dbReference>
<dbReference type="PROSITE" id="PS00178">
    <property type="entry name" value="AA_TRNA_LIGASE_I"/>
    <property type="match status" value="1"/>
</dbReference>
<dbReference type="Gene3D" id="3.40.50.620">
    <property type="entry name" value="HUPs"/>
    <property type="match status" value="2"/>
</dbReference>
<dbReference type="InterPro" id="IPR001412">
    <property type="entry name" value="aa-tRNA-synth_I_CS"/>
</dbReference>
<dbReference type="GO" id="GO:0005524">
    <property type="term" value="F:ATP binding"/>
    <property type="evidence" value="ECO:0007669"/>
    <property type="project" value="UniProtKB-UniRule"/>
</dbReference>
<dbReference type="NCBIfam" id="NF004349">
    <property type="entry name" value="PRK05729.1"/>
    <property type="match status" value="1"/>
</dbReference>
<dbReference type="SUPFAM" id="SSF50677">
    <property type="entry name" value="ValRS/IleRS/LeuRS editing domain"/>
    <property type="match status" value="1"/>
</dbReference>